<dbReference type="Pfam" id="PF06912">
    <property type="entry name" value="DUF1275"/>
    <property type="match status" value="1"/>
</dbReference>
<evidence type="ECO:0000313" key="3">
    <source>
        <dbReference type="Proteomes" id="UP000315700"/>
    </source>
</evidence>
<evidence type="ECO:0008006" key="4">
    <source>
        <dbReference type="Google" id="ProtNLM"/>
    </source>
</evidence>
<keyword evidence="3" id="KW-1185">Reference proteome</keyword>
<dbReference type="InParanoid" id="A0A517SM92"/>
<dbReference type="RefSeq" id="WP_145034619.1">
    <property type="nucleotide sequence ID" value="NZ_CP036271.1"/>
</dbReference>
<feature type="transmembrane region" description="Helical" evidence="1">
    <location>
        <begin position="20"/>
        <end position="41"/>
    </location>
</feature>
<keyword evidence="1" id="KW-1133">Transmembrane helix</keyword>
<evidence type="ECO:0000256" key="1">
    <source>
        <dbReference type="SAM" id="Phobius"/>
    </source>
</evidence>
<keyword evidence="1" id="KW-0812">Transmembrane</keyword>
<evidence type="ECO:0000313" key="2">
    <source>
        <dbReference type="EMBL" id="QDT57250.1"/>
    </source>
</evidence>
<dbReference type="AlphaFoldDB" id="A0A517SM92"/>
<accession>A0A517SM92</accession>
<gene>
    <name evidence="2" type="ORF">Pan44_53180</name>
</gene>
<feature type="transmembrane region" description="Helical" evidence="1">
    <location>
        <begin position="216"/>
        <end position="234"/>
    </location>
</feature>
<dbReference type="Proteomes" id="UP000315700">
    <property type="component" value="Chromosome"/>
</dbReference>
<dbReference type="PANTHER" id="PTHR37314">
    <property type="entry name" value="SLR0142 PROTEIN"/>
    <property type="match status" value="1"/>
</dbReference>
<sequence>MSAAISVRSRCTRFDVASWLLLAGAAGAVNGFAFVMCRQYVTHISGTFTQIGLESNRLELAAKSAALVLSFILGAFTSSLAFRGASGATRRQSWTIPLLVVATLLIALAVTGRSGAFGTFGTEATLDIRVVVLLAVLSYAMGLQNAVVTLATDPAVRTTHVTGPATELGIQLGAAVRASGRERREAVRAASLRAGKIFTFALGAALSMPLARSTGYLALLEPAFCIILATLIGGRSRGPGLTVVDLQAA</sequence>
<dbReference type="OrthoDB" id="270162at2"/>
<protein>
    <recommendedName>
        <fullName evidence="4">DUF1275 domain-containing protein</fullName>
    </recommendedName>
</protein>
<organism evidence="2 3">
    <name type="scientific">Caulifigura coniformis</name>
    <dbReference type="NCBI Taxonomy" id="2527983"/>
    <lineage>
        <taxon>Bacteria</taxon>
        <taxon>Pseudomonadati</taxon>
        <taxon>Planctomycetota</taxon>
        <taxon>Planctomycetia</taxon>
        <taxon>Planctomycetales</taxon>
        <taxon>Planctomycetaceae</taxon>
        <taxon>Caulifigura</taxon>
    </lineage>
</organism>
<dbReference type="PANTHER" id="PTHR37314:SF4">
    <property type="entry name" value="UPF0700 TRANSMEMBRANE PROTEIN YOAK"/>
    <property type="match status" value="1"/>
</dbReference>
<dbReference type="KEGG" id="ccos:Pan44_53180"/>
<reference evidence="2 3" key="1">
    <citation type="submission" date="2019-02" db="EMBL/GenBank/DDBJ databases">
        <title>Deep-cultivation of Planctomycetes and their phenomic and genomic characterization uncovers novel biology.</title>
        <authorList>
            <person name="Wiegand S."/>
            <person name="Jogler M."/>
            <person name="Boedeker C."/>
            <person name="Pinto D."/>
            <person name="Vollmers J."/>
            <person name="Rivas-Marin E."/>
            <person name="Kohn T."/>
            <person name="Peeters S.H."/>
            <person name="Heuer A."/>
            <person name="Rast P."/>
            <person name="Oberbeckmann S."/>
            <person name="Bunk B."/>
            <person name="Jeske O."/>
            <person name="Meyerdierks A."/>
            <person name="Storesund J.E."/>
            <person name="Kallscheuer N."/>
            <person name="Luecker S."/>
            <person name="Lage O.M."/>
            <person name="Pohl T."/>
            <person name="Merkel B.J."/>
            <person name="Hornburger P."/>
            <person name="Mueller R.-W."/>
            <person name="Bruemmer F."/>
            <person name="Labrenz M."/>
            <person name="Spormann A.M."/>
            <person name="Op den Camp H."/>
            <person name="Overmann J."/>
            <person name="Amann R."/>
            <person name="Jetten M.S.M."/>
            <person name="Mascher T."/>
            <person name="Medema M.H."/>
            <person name="Devos D.P."/>
            <person name="Kaster A.-K."/>
            <person name="Ovreas L."/>
            <person name="Rohde M."/>
            <person name="Galperin M.Y."/>
            <person name="Jogler C."/>
        </authorList>
    </citation>
    <scope>NUCLEOTIDE SEQUENCE [LARGE SCALE GENOMIC DNA]</scope>
    <source>
        <strain evidence="2 3">Pan44</strain>
    </source>
</reference>
<feature type="transmembrane region" description="Helical" evidence="1">
    <location>
        <begin position="94"/>
        <end position="116"/>
    </location>
</feature>
<dbReference type="InterPro" id="IPR010699">
    <property type="entry name" value="DUF1275"/>
</dbReference>
<keyword evidence="1" id="KW-0472">Membrane</keyword>
<name>A0A517SM92_9PLAN</name>
<feature type="transmembrane region" description="Helical" evidence="1">
    <location>
        <begin position="128"/>
        <end position="148"/>
    </location>
</feature>
<feature type="transmembrane region" description="Helical" evidence="1">
    <location>
        <begin position="190"/>
        <end position="210"/>
    </location>
</feature>
<feature type="transmembrane region" description="Helical" evidence="1">
    <location>
        <begin position="61"/>
        <end position="82"/>
    </location>
</feature>
<proteinExistence type="predicted"/>
<dbReference type="EMBL" id="CP036271">
    <property type="protein sequence ID" value="QDT57250.1"/>
    <property type="molecule type" value="Genomic_DNA"/>
</dbReference>